<evidence type="ECO:0000259" key="3">
    <source>
        <dbReference type="Pfam" id="PF01073"/>
    </source>
</evidence>
<dbReference type="OrthoDB" id="10058185at2759"/>
<dbReference type="InterPro" id="IPR036291">
    <property type="entry name" value="NAD(P)-bd_dom_sf"/>
</dbReference>
<comment type="similarity">
    <text evidence="1">Belongs to the 3-beta-HSD family.</text>
</comment>
<keyword evidence="2" id="KW-0560">Oxidoreductase</keyword>
<dbReference type="InterPro" id="IPR002225">
    <property type="entry name" value="3Beta_OHSteriod_DH/Estase"/>
</dbReference>
<dbReference type="InterPro" id="IPR050177">
    <property type="entry name" value="Lipid_A_modif_metabolic_enz"/>
</dbReference>
<dbReference type="AlphaFoldDB" id="A0A194W1D8"/>
<dbReference type="Gene3D" id="3.40.50.720">
    <property type="entry name" value="NAD(P)-binding Rossmann-like Domain"/>
    <property type="match status" value="1"/>
</dbReference>
<dbReference type="Proteomes" id="UP000078559">
    <property type="component" value="Chromosome 5"/>
</dbReference>
<evidence type="ECO:0000313" key="5">
    <source>
        <dbReference type="Proteomes" id="UP000078559"/>
    </source>
</evidence>
<evidence type="ECO:0000313" key="4">
    <source>
        <dbReference type="EMBL" id="KUI69913.1"/>
    </source>
</evidence>
<evidence type="ECO:0000256" key="1">
    <source>
        <dbReference type="ARBA" id="ARBA00009219"/>
    </source>
</evidence>
<dbReference type="SMR" id="A0A194W1D8"/>
<proteinExistence type="inferred from homology"/>
<reference evidence="4" key="1">
    <citation type="submission" date="2014-12" db="EMBL/GenBank/DDBJ databases">
        <title>Genome Sequence of Valsa Canker Pathogens Uncovers a Specific Adaption of Colonization on Woody Bark.</title>
        <authorList>
            <person name="Yin Z."/>
            <person name="Liu H."/>
            <person name="Gao X."/>
            <person name="Li Z."/>
            <person name="Song N."/>
            <person name="Ke X."/>
            <person name="Dai Q."/>
            <person name="Wu Y."/>
            <person name="Sun Y."/>
            <person name="Xu J.-R."/>
            <person name="Kang Z.K."/>
            <person name="Wang L."/>
            <person name="Huang L."/>
        </authorList>
    </citation>
    <scope>NUCLEOTIDE SEQUENCE [LARGE SCALE GENOMIC DNA]</scope>
    <source>
        <strain evidence="4">03-8</strain>
    </source>
</reference>
<name>A0A194W1D8_CYTMA</name>
<feature type="domain" description="3-beta hydroxysteroid dehydrogenase/isomerase" evidence="3">
    <location>
        <begin position="16"/>
        <end position="285"/>
    </location>
</feature>
<gene>
    <name evidence="4" type="ORF">VM1G_05213</name>
</gene>
<dbReference type="GO" id="GO:0006694">
    <property type="term" value="P:steroid biosynthetic process"/>
    <property type="evidence" value="ECO:0007669"/>
    <property type="project" value="InterPro"/>
</dbReference>
<sequence>MADVNNSDAVSLGPVIVTGGCGFIGSHIVDHVLALDPTSDVHVIDINTQRNQTSGVTYHTCDISDFNEVQVIFERIKPRTVFHVACPDSTVLQDSTFRRVNVTGTRNLLTAAKSTVHAFVNTSTTGVIHDNITDLVNADETFPVLQYPASKRVYTLTKAEAEAEVRAANRENGDSSMLTVSVRPATAFGERDGICFGKIVANVRRGNGKNQIGPGNNLYDFIYVSNLVDAHILAAQALHRAYGKPPSPIDMRVDGECFHVTNDERVLFWDFQRAIAASIGLPVKKEEIKVIPVWVAYLFAALSEWFTWIKTGGKGSPIVTREAVRLTVIERTLNGEKAKRVLGYRPKVSINEGLARTGKWFVDEARRAGEGKKA</sequence>
<dbReference type="PANTHER" id="PTHR43245">
    <property type="entry name" value="BIFUNCTIONAL POLYMYXIN RESISTANCE PROTEIN ARNA"/>
    <property type="match status" value="1"/>
</dbReference>
<keyword evidence="5" id="KW-1185">Reference proteome</keyword>
<evidence type="ECO:0000256" key="2">
    <source>
        <dbReference type="ARBA" id="ARBA00023002"/>
    </source>
</evidence>
<dbReference type="Pfam" id="PF01073">
    <property type="entry name" value="3Beta_HSD"/>
    <property type="match status" value="1"/>
</dbReference>
<dbReference type="GO" id="GO:0016616">
    <property type="term" value="F:oxidoreductase activity, acting on the CH-OH group of donors, NAD or NADP as acceptor"/>
    <property type="evidence" value="ECO:0007669"/>
    <property type="project" value="InterPro"/>
</dbReference>
<accession>A0A194W1D8</accession>
<dbReference type="PANTHER" id="PTHR43245:SF51">
    <property type="entry name" value="SHORT CHAIN DEHYDROGENASE_REDUCTASE FAMILY 42E, MEMBER 2"/>
    <property type="match status" value="1"/>
</dbReference>
<organism evidence="4 5">
    <name type="scientific">Cytospora mali</name>
    <name type="common">Apple Valsa canker fungus</name>
    <name type="synonym">Valsa mali</name>
    <dbReference type="NCBI Taxonomy" id="578113"/>
    <lineage>
        <taxon>Eukaryota</taxon>
        <taxon>Fungi</taxon>
        <taxon>Dikarya</taxon>
        <taxon>Ascomycota</taxon>
        <taxon>Pezizomycotina</taxon>
        <taxon>Sordariomycetes</taxon>
        <taxon>Sordariomycetidae</taxon>
        <taxon>Diaporthales</taxon>
        <taxon>Cytosporaceae</taxon>
        <taxon>Cytospora</taxon>
    </lineage>
</organism>
<dbReference type="SUPFAM" id="SSF51735">
    <property type="entry name" value="NAD(P)-binding Rossmann-fold domains"/>
    <property type="match status" value="1"/>
</dbReference>
<dbReference type="EMBL" id="CM003102">
    <property type="protein sequence ID" value="KUI69913.1"/>
    <property type="molecule type" value="Genomic_DNA"/>
</dbReference>
<protein>
    <submittedName>
        <fullName evidence="4">Sterol-4-alpha-carboxylate 3-dehydrogenase, decarboxylating</fullName>
    </submittedName>
</protein>